<keyword evidence="3" id="KW-1185">Reference proteome</keyword>
<evidence type="ECO:0000313" key="2">
    <source>
        <dbReference type="EMBL" id="GLD69088.1"/>
    </source>
</evidence>
<evidence type="ECO:0000313" key="3">
    <source>
        <dbReference type="Proteomes" id="UP001279410"/>
    </source>
</evidence>
<organism evidence="2 3">
    <name type="scientific">Lates japonicus</name>
    <name type="common">Japanese lates</name>
    <dbReference type="NCBI Taxonomy" id="270547"/>
    <lineage>
        <taxon>Eukaryota</taxon>
        <taxon>Metazoa</taxon>
        <taxon>Chordata</taxon>
        <taxon>Craniata</taxon>
        <taxon>Vertebrata</taxon>
        <taxon>Euteleostomi</taxon>
        <taxon>Actinopterygii</taxon>
        <taxon>Neopterygii</taxon>
        <taxon>Teleostei</taxon>
        <taxon>Neoteleostei</taxon>
        <taxon>Acanthomorphata</taxon>
        <taxon>Carangaria</taxon>
        <taxon>Carangaria incertae sedis</taxon>
        <taxon>Centropomidae</taxon>
        <taxon>Lates</taxon>
    </lineage>
</organism>
<gene>
    <name evidence="2" type="ORF">AKAME5_002040100</name>
</gene>
<sequence>MCGTCVAQSLSESESRELVPLSLSDCSGCVCPPVQQRALFALFASLSSQRTVVDAELGVSVYLPAGSLCSLEAQIAQKRRKMCAVQLLRVSVHERISAAAEDFLLQVEKGEETAEIPALRALLTERLTAAAEEIVGLFEETVAEYEDRVERSEREICRQRRLLDAVLKPEVRLHRADVEQLLRKEEVPPEQQEWSPSLDQEDPEPPHIKEEQEEVWSSQEGEQLQGLEEADITKFTFTPVPVKSEDDEEKPQSSELHQSQTEENREDCGGPGPDRNPGPVIDYKASEFSVAEIEVSCDDWEETSEAQSGLNSLESNDDPCQ</sequence>
<reference evidence="2" key="1">
    <citation type="submission" date="2022-08" db="EMBL/GenBank/DDBJ databases">
        <title>Genome sequencing of akame (Lates japonicus).</title>
        <authorList>
            <person name="Hashiguchi Y."/>
            <person name="Takahashi H."/>
        </authorList>
    </citation>
    <scope>NUCLEOTIDE SEQUENCE</scope>
    <source>
        <strain evidence="2">Kochi</strain>
    </source>
</reference>
<comment type="caution">
    <text evidence="2">The sequence shown here is derived from an EMBL/GenBank/DDBJ whole genome shotgun (WGS) entry which is preliminary data.</text>
</comment>
<accession>A0AAD3N9L1</accession>
<feature type="compositionally biased region" description="Acidic residues" evidence="1">
    <location>
        <begin position="295"/>
        <end position="304"/>
    </location>
</feature>
<evidence type="ECO:0000256" key="1">
    <source>
        <dbReference type="SAM" id="MobiDB-lite"/>
    </source>
</evidence>
<feature type="region of interest" description="Disordered" evidence="1">
    <location>
        <begin position="182"/>
        <end position="321"/>
    </location>
</feature>
<name>A0AAD3N9L1_LATJO</name>
<proteinExistence type="predicted"/>
<feature type="compositionally biased region" description="Polar residues" evidence="1">
    <location>
        <begin position="305"/>
        <end position="314"/>
    </location>
</feature>
<dbReference type="AlphaFoldDB" id="A0AAD3N9L1"/>
<dbReference type="Proteomes" id="UP001279410">
    <property type="component" value="Unassembled WGS sequence"/>
</dbReference>
<dbReference type="EMBL" id="BRZM01000168">
    <property type="protein sequence ID" value="GLD69088.1"/>
    <property type="molecule type" value="Genomic_DNA"/>
</dbReference>
<protein>
    <submittedName>
        <fullName evidence="2">Uncharacterized protein</fullName>
    </submittedName>
</protein>